<sequence length="298" mass="33084">MPQKFTDPRLVSLNDDDGFVDSGMRRALCEALEAGEIARATYSVSAHIWVQAVLTDRALLLVKGAVRAKVTRVPLPLEITRAPDGSRKGVRVRTPLGQKTLWGSKLDDEARLLLGASRSLSGTTDPARAASDRRPRPSQNQPSSIQAEAVKEPTPDSEIAAPPEHIAPAREVRQTRRQTRQAAGPKPRQPRRRRVRKQWVGFAPSSTIWDLADNCVKCGRPLTDPRSRQARVGTKCIRIYGSQQRKIPNPRHAAWIDKKTKAEAAYIAERVGADAEYARAKTAYHEARAEWTRVRSGL</sequence>
<evidence type="ECO:0000256" key="1">
    <source>
        <dbReference type="SAM" id="MobiDB-lite"/>
    </source>
</evidence>
<accession>A0ABS7RGR8</accession>
<organism evidence="2 3">
    <name type="scientific">Nocardioides jiangsuensis</name>
    <dbReference type="NCBI Taxonomy" id="2866161"/>
    <lineage>
        <taxon>Bacteria</taxon>
        <taxon>Bacillati</taxon>
        <taxon>Actinomycetota</taxon>
        <taxon>Actinomycetes</taxon>
        <taxon>Propionibacteriales</taxon>
        <taxon>Nocardioidaceae</taxon>
        <taxon>Nocardioides</taxon>
    </lineage>
</organism>
<dbReference type="InterPro" id="IPR046053">
    <property type="entry name" value="DUF6011"/>
</dbReference>
<comment type="caution">
    <text evidence="2">The sequence shown here is derived from an EMBL/GenBank/DDBJ whole genome shotgun (WGS) entry which is preliminary data.</text>
</comment>
<dbReference type="RefSeq" id="WP_221023942.1">
    <property type="nucleotide sequence ID" value="NZ_JAIEZQ010000001.1"/>
</dbReference>
<dbReference type="Proteomes" id="UP000754710">
    <property type="component" value="Unassembled WGS sequence"/>
</dbReference>
<feature type="compositionally biased region" description="Low complexity" evidence="1">
    <location>
        <begin position="117"/>
        <end position="129"/>
    </location>
</feature>
<gene>
    <name evidence="2" type="ORF">K1X13_05330</name>
</gene>
<feature type="region of interest" description="Disordered" evidence="1">
    <location>
        <begin position="117"/>
        <end position="198"/>
    </location>
</feature>
<name>A0ABS7RGR8_9ACTN</name>
<feature type="compositionally biased region" description="Basic residues" evidence="1">
    <location>
        <begin position="188"/>
        <end position="197"/>
    </location>
</feature>
<evidence type="ECO:0000313" key="2">
    <source>
        <dbReference type="EMBL" id="MBY9074240.1"/>
    </source>
</evidence>
<dbReference type="EMBL" id="JAIEZQ010000001">
    <property type="protein sequence ID" value="MBY9074240.1"/>
    <property type="molecule type" value="Genomic_DNA"/>
</dbReference>
<proteinExistence type="predicted"/>
<protein>
    <submittedName>
        <fullName evidence="2">DUF6011 domain-containing protein</fullName>
    </submittedName>
</protein>
<evidence type="ECO:0000313" key="3">
    <source>
        <dbReference type="Proteomes" id="UP000754710"/>
    </source>
</evidence>
<keyword evidence="3" id="KW-1185">Reference proteome</keyword>
<dbReference type="Pfam" id="PF19474">
    <property type="entry name" value="DUF6011"/>
    <property type="match status" value="1"/>
</dbReference>
<reference evidence="2 3" key="1">
    <citation type="submission" date="2021-08" db="EMBL/GenBank/DDBJ databases">
        <title>Nocardioides bacterium WL0053 sp. nov., isolated from the sediment.</title>
        <authorList>
            <person name="Wang L."/>
            <person name="Zhang D."/>
            <person name="Zhang A."/>
        </authorList>
    </citation>
    <scope>NUCLEOTIDE SEQUENCE [LARGE SCALE GENOMIC DNA]</scope>
    <source>
        <strain evidence="2 3">WL0053</strain>
    </source>
</reference>